<reference evidence="1 2" key="1">
    <citation type="submission" date="2020-08" db="EMBL/GenBank/DDBJ databases">
        <title>Genomic Encyclopedia of Type Strains, Phase IV (KMG-V): Genome sequencing to study the core and pangenomes of soil and plant-associated prokaryotes.</title>
        <authorList>
            <person name="Whitman W."/>
        </authorList>
    </citation>
    <scope>NUCLEOTIDE SEQUENCE [LARGE SCALE GENOMIC DNA]</scope>
    <source>
        <strain evidence="1 2">JPY158</strain>
    </source>
</reference>
<evidence type="ECO:0000313" key="1">
    <source>
        <dbReference type="EMBL" id="MBB5428876.1"/>
    </source>
</evidence>
<dbReference type="GO" id="GO:0030151">
    <property type="term" value="F:molybdenum ion binding"/>
    <property type="evidence" value="ECO:0007669"/>
    <property type="project" value="InterPro"/>
</dbReference>
<gene>
    <name evidence="1" type="ORF">HDG40_007071</name>
</gene>
<organism evidence="1 2">
    <name type="scientific">Paraburkholderia atlantica</name>
    <dbReference type="NCBI Taxonomy" id="2654982"/>
    <lineage>
        <taxon>Bacteria</taxon>
        <taxon>Pseudomonadati</taxon>
        <taxon>Pseudomonadota</taxon>
        <taxon>Betaproteobacteria</taxon>
        <taxon>Burkholderiales</taxon>
        <taxon>Burkholderiaceae</taxon>
        <taxon>Paraburkholderia</taxon>
    </lineage>
</organism>
<dbReference type="OrthoDB" id="192277at2"/>
<keyword evidence="2" id="KW-1185">Reference proteome</keyword>
<dbReference type="GeneID" id="301106927"/>
<dbReference type="Proteomes" id="UP000592780">
    <property type="component" value="Unassembled WGS sequence"/>
</dbReference>
<sequence length="189" mass="20915">MDFYTTLMRHAVDSNDSTVLALAGVLSAAFGQAGVHTLPIRGLNLDETHWLLAHWFPGVDSALFLQLAASPAAWRQRSCDDEVGDLANLLKAHADPLAGTTIEIHCVSHALACACAGHKHLWQELRLRSRSELPVLLGYWFPRLAQKNVHGMKWKKFLYKQLCEREALLVCKSSNCAECGDFADCFGPD</sequence>
<evidence type="ECO:0000313" key="2">
    <source>
        <dbReference type="Proteomes" id="UP000592780"/>
    </source>
</evidence>
<comment type="caution">
    <text evidence="1">The sequence shown here is derived from an EMBL/GenBank/DDBJ whole genome shotgun (WGS) entry which is preliminary data.</text>
</comment>
<accession>A0A6I1Q308</accession>
<protein>
    <submittedName>
        <fullName evidence="1">Nitrogen fixation protein NifQ</fullName>
    </submittedName>
</protein>
<dbReference type="InterPro" id="IPR006975">
    <property type="entry name" value="NifQ"/>
</dbReference>
<dbReference type="EMBL" id="JACHDD010000016">
    <property type="protein sequence ID" value="MBB5428876.1"/>
    <property type="molecule type" value="Genomic_DNA"/>
</dbReference>
<dbReference type="Pfam" id="PF04891">
    <property type="entry name" value="NifQ"/>
    <property type="match status" value="1"/>
</dbReference>
<dbReference type="RefSeq" id="WP_018435008.1">
    <property type="nucleotide sequence ID" value="NZ_JACHDD010000016.1"/>
</dbReference>
<proteinExistence type="predicted"/>
<name>A0A6I1Q308_PARAM</name>
<dbReference type="AlphaFoldDB" id="A0A6I1Q308"/>
<dbReference type="GO" id="GO:0009399">
    <property type="term" value="P:nitrogen fixation"/>
    <property type="evidence" value="ECO:0007669"/>
    <property type="project" value="InterPro"/>
</dbReference>